<comment type="caution">
    <text evidence="8">The sequence shown here is derived from an EMBL/GenBank/DDBJ whole genome shotgun (WGS) entry which is preliminary data.</text>
</comment>
<sequence>MRETEGKHEKNTEIMAHKVEGRSIESLPDSILLHILSFLEMKYVVRASVVSKRWKDFCSSVPNLIFFLSKSDLLSEDRFEKFMDSVERILLLHDLPTIQKFSLRCARAEPPYNFNRLNSLLCAVTKRNVEQLDLDFFSPDFGIPDLPSVLFTCKSLVELRLHDNHDIDFPSSTYLPNLKTLEISVIDPGDNLNQRFFSGCPVLENLSIIACISKDMNVTIDIYAPKLKILKTFLSLGVRGGFADGSEVKVMIDAQILEYLMIEDNCVAWYLIKNQSSSLVTAEIDVGLDGFWEDMESDVASRLLELFKGISHVKYLGLLGATMRGIGCLDGTAPLTFHNVTYLELCAPYLPKLSVAFQSMPNLEYLAAYVENLDAKDDDLEVESVDLSEGDNQLNEVFNWMKSQVVPGCFLSKLRVIQVCIFDGKNDELQLVKYLPKNSEAFSKMTIRLSSFLSGKECHKMASSSIGASCEGLMFCNRRCRCGLRAALKVSESEHNPGRLYYNCPDSRCNFFVWLNPSSWFAPQITSEVIETRRVQEVANQLSDDIYVRLQRLEANERAIKLLLLLCMFVSCFNLLLFLVVFFRKVK</sequence>
<dbReference type="PROSITE" id="PS50181">
    <property type="entry name" value="FBOX"/>
    <property type="match status" value="1"/>
</dbReference>
<keyword evidence="3" id="KW-0862">Zinc</keyword>
<proteinExistence type="predicted"/>
<evidence type="ECO:0000256" key="2">
    <source>
        <dbReference type="ARBA" id="ARBA00022771"/>
    </source>
</evidence>
<evidence type="ECO:0000256" key="1">
    <source>
        <dbReference type="ARBA" id="ARBA00022723"/>
    </source>
</evidence>
<dbReference type="InterPro" id="IPR036047">
    <property type="entry name" value="F-box-like_dom_sf"/>
</dbReference>
<dbReference type="Gene3D" id="1.20.1280.50">
    <property type="match status" value="1"/>
</dbReference>
<dbReference type="Pfam" id="PF06839">
    <property type="entry name" value="Zn_ribbon_GRF"/>
    <property type="match status" value="1"/>
</dbReference>
<keyword evidence="5" id="KW-1133">Transmembrane helix</keyword>
<evidence type="ECO:0008006" key="10">
    <source>
        <dbReference type="Google" id="ProtNLM"/>
    </source>
</evidence>
<dbReference type="Pfam" id="PF00646">
    <property type="entry name" value="F-box"/>
    <property type="match status" value="1"/>
</dbReference>
<dbReference type="GO" id="GO:0008270">
    <property type="term" value="F:zinc ion binding"/>
    <property type="evidence" value="ECO:0007669"/>
    <property type="project" value="UniProtKB-KW"/>
</dbReference>
<dbReference type="Pfam" id="PF24758">
    <property type="entry name" value="LRR_At5g56370"/>
    <property type="match status" value="1"/>
</dbReference>
<dbReference type="InterPro" id="IPR050232">
    <property type="entry name" value="FBL13/AtMIF1-like"/>
</dbReference>
<reference evidence="8 9" key="1">
    <citation type="submission" date="2024-02" db="EMBL/GenBank/DDBJ databases">
        <authorList>
            <person name="Vignale AGUSTIN F."/>
            <person name="Sosa J E."/>
            <person name="Modenutti C."/>
        </authorList>
    </citation>
    <scope>NUCLEOTIDE SEQUENCE [LARGE SCALE GENOMIC DNA]</scope>
</reference>
<dbReference type="SMART" id="SM00256">
    <property type="entry name" value="FBOX"/>
    <property type="match status" value="1"/>
</dbReference>
<feature type="domain" description="F-box" evidence="6">
    <location>
        <begin position="21"/>
        <end position="66"/>
    </location>
</feature>
<gene>
    <name evidence="8" type="ORF">ILEXP_LOCUS7019</name>
</gene>
<dbReference type="PROSITE" id="PS51999">
    <property type="entry name" value="ZF_GRF"/>
    <property type="match status" value="1"/>
</dbReference>
<dbReference type="Pfam" id="PF08387">
    <property type="entry name" value="FBD"/>
    <property type="match status" value="1"/>
</dbReference>
<keyword evidence="2 4" id="KW-0863">Zinc-finger</keyword>
<organism evidence="8 9">
    <name type="scientific">Ilex paraguariensis</name>
    <name type="common">yerba mate</name>
    <dbReference type="NCBI Taxonomy" id="185542"/>
    <lineage>
        <taxon>Eukaryota</taxon>
        <taxon>Viridiplantae</taxon>
        <taxon>Streptophyta</taxon>
        <taxon>Embryophyta</taxon>
        <taxon>Tracheophyta</taxon>
        <taxon>Spermatophyta</taxon>
        <taxon>Magnoliopsida</taxon>
        <taxon>eudicotyledons</taxon>
        <taxon>Gunneridae</taxon>
        <taxon>Pentapetalae</taxon>
        <taxon>asterids</taxon>
        <taxon>campanulids</taxon>
        <taxon>Aquifoliales</taxon>
        <taxon>Aquifoliaceae</taxon>
        <taxon>Ilex</taxon>
    </lineage>
</organism>
<dbReference type="InterPro" id="IPR001810">
    <property type="entry name" value="F-box_dom"/>
</dbReference>
<evidence type="ECO:0000313" key="9">
    <source>
        <dbReference type="Proteomes" id="UP001642360"/>
    </source>
</evidence>
<dbReference type="SUPFAM" id="SSF52058">
    <property type="entry name" value="L domain-like"/>
    <property type="match status" value="1"/>
</dbReference>
<keyword evidence="5" id="KW-0812">Transmembrane</keyword>
<protein>
    <recommendedName>
        <fullName evidence="10">F-box domain-containing protein</fullName>
    </recommendedName>
</protein>
<dbReference type="InterPro" id="IPR006566">
    <property type="entry name" value="FBD"/>
</dbReference>
<dbReference type="AlphaFoldDB" id="A0ABC8R3P8"/>
<dbReference type="EMBL" id="CAUOFW020000975">
    <property type="protein sequence ID" value="CAK9139623.1"/>
    <property type="molecule type" value="Genomic_DNA"/>
</dbReference>
<feature type="domain" description="GRF-type" evidence="7">
    <location>
        <begin position="480"/>
        <end position="518"/>
    </location>
</feature>
<evidence type="ECO:0000313" key="8">
    <source>
        <dbReference type="EMBL" id="CAK9139623.1"/>
    </source>
</evidence>
<dbReference type="InterPro" id="IPR032675">
    <property type="entry name" value="LRR_dom_sf"/>
</dbReference>
<keyword evidence="5" id="KW-0472">Membrane</keyword>
<dbReference type="InterPro" id="IPR010666">
    <property type="entry name" value="Znf_GRF"/>
</dbReference>
<keyword evidence="1" id="KW-0479">Metal-binding</keyword>
<name>A0ABC8R3P8_9AQUA</name>
<dbReference type="PANTHER" id="PTHR31900:SF34">
    <property type="entry name" value="EMB|CAB62440.1-RELATED"/>
    <property type="match status" value="1"/>
</dbReference>
<feature type="transmembrane region" description="Helical" evidence="5">
    <location>
        <begin position="562"/>
        <end position="583"/>
    </location>
</feature>
<dbReference type="SUPFAM" id="SSF81383">
    <property type="entry name" value="F-box domain"/>
    <property type="match status" value="1"/>
</dbReference>
<evidence type="ECO:0000256" key="3">
    <source>
        <dbReference type="ARBA" id="ARBA00022833"/>
    </source>
</evidence>
<dbReference type="Proteomes" id="UP001642360">
    <property type="component" value="Unassembled WGS sequence"/>
</dbReference>
<accession>A0ABC8R3P8</accession>
<evidence type="ECO:0000256" key="4">
    <source>
        <dbReference type="PROSITE-ProRule" id="PRU01343"/>
    </source>
</evidence>
<evidence type="ECO:0000256" key="5">
    <source>
        <dbReference type="SAM" id="Phobius"/>
    </source>
</evidence>
<dbReference type="PANTHER" id="PTHR31900">
    <property type="entry name" value="F-BOX/RNI SUPERFAMILY PROTEIN-RELATED"/>
    <property type="match status" value="1"/>
</dbReference>
<keyword evidence="9" id="KW-1185">Reference proteome</keyword>
<dbReference type="InterPro" id="IPR055411">
    <property type="entry name" value="LRR_FXL15/At3g58940/PEG3-like"/>
</dbReference>
<evidence type="ECO:0000259" key="7">
    <source>
        <dbReference type="PROSITE" id="PS51999"/>
    </source>
</evidence>
<dbReference type="Gene3D" id="3.80.10.10">
    <property type="entry name" value="Ribonuclease Inhibitor"/>
    <property type="match status" value="1"/>
</dbReference>
<evidence type="ECO:0000259" key="6">
    <source>
        <dbReference type="PROSITE" id="PS50181"/>
    </source>
</evidence>